<feature type="transmembrane region" description="Helical" evidence="8">
    <location>
        <begin position="480"/>
        <end position="502"/>
    </location>
</feature>
<keyword evidence="2" id="KW-0813">Transport</keyword>
<feature type="transmembrane region" description="Helical" evidence="8">
    <location>
        <begin position="359"/>
        <end position="380"/>
    </location>
</feature>
<evidence type="ECO:0000256" key="6">
    <source>
        <dbReference type="ARBA" id="ARBA00023186"/>
    </source>
</evidence>
<protein>
    <submittedName>
        <fullName evidence="10">Uncharacterized transporter</fullName>
    </submittedName>
</protein>
<sequence>MLSQGSTKVFKDRPGERLSARSHGTHSAIPTTQRMDILISSNGALFLLPDPVTCFRAAKYNQLQVFHLHNAASIVLLDWVTSGRKSIGEEWVFSMYYSLNEVWVDGERLAKDVMFLQEQDDVQSLPRRTLANTLAPYSCYATLILYGATVQSSLRHLAAEFEAITVFKHSSPPDLIWSFSLIREGKGCVVRVAARETEDVKHWLGGTTFRTGRQTFRRSIYPPGHSKVILSAFSKVSVWTWLGTWRTPHEYKVRGLACSHAGRVASRIRPMSVETSSKKDVSDLDPEVQISDQSPVNLYRPDVDTSGIDERKLLRRIDWHVVPWLAVLYLLNFLDRGSIGNAKLYNMTRDLHISDTQYLIALTSFFFPYALFEPPSNVLLRRSRPSLWLSSLILIWSIIMTLHGVVQNYGGLVSLRVLLGLAEAGLYPGIVFYLSCWYKRNEIGTRVAMFFTSATVAGAFSGLLAAAISNMDGIGGKPGWAWIFILEGLFTFVCAIASFFILQDFPENAKFLSETERVWVIRRLRDDMQFSAGGEKFKFKFVKQSLTDWKTWIAMGIYMGYDGPLFAFSLFTPTIISQVGFKATAANLLSVPVYAWACLVTIFVGFMGDRYVKRAYVNLALFTIGLVGYIILISSSTPALSYVAVYLATTAIYPSVPNSVAWVSNNVEGSYKRSVTLGMAIGWGNLNGAVSSNVYRSANKPWYRMGHGIMLAYIVIGWVCTLMFFLLLRRENARRDAGERDELIDGVDNKRANAEKNGHFSSVEEARREKGDDWSGFRYTL</sequence>
<dbReference type="SUPFAM" id="SSF103473">
    <property type="entry name" value="MFS general substrate transporter"/>
    <property type="match status" value="1"/>
</dbReference>
<evidence type="ECO:0000256" key="1">
    <source>
        <dbReference type="ARBA" id="ARBA00004141"/>
    </source>
</evidence>
<feature type="transmembrane region" description="Helical" evidence="8">
    <location>
        <begin position="447"/>
        <end position="468"/>
    </location>
</feature>
<dbReference type="Gene3D" id="1.20.1250.20">
    <property type="entry name" value="MFS general substrate transporter like domains"/>
    <property type="match status" value="2"/>
</dbReference>
<dbReference type="InterPro" id="IPR020846">
    <property type="entry name" value="MFS_dom"/>
</dbReference>
<dbReference type="PROSITE" id="PS50850">
    <property type="entry name" value="MFS"/>
    <property type="match status" value="1"/>
</dbReference>
<gene>
    <name evidence="10" type="ORF">SCP_0107450</name>
</gene>
<dbReference type="Proteomes" id="UP000287166">
    <property type="component" value="Unassembled WGS sequence"/>
</dbReference>
<evidence type="ECO:0000256" key="7">
    <source>
        <dbReference type="SAM" id="MobiDB-lite"/>
    </source>
</evidence>
<comment type="caution">
    <text evidence="10">The sequence shown here is derived from an EMBL/GenBank/DDBJ whole genome shotgun (WGS) entry which is preliminary data.</text>
</comment>
<feature type="compositionally biased region" description="Basic and acidic residues" evidence="7">
    <location>
        <begin position="9"/>
        <end position="19"/>
    </location>
</feature>
<keyword evidence="6" id="KW-0143">Chaperone</keyword>
<evidence type="ECO:0000313" key="10">
    <source>
        <dbReference type="EMBL" id="GBE77863.1"/>
    </source>
</evidence>
<reference evidence="10 11" key="1">
    <citation type="journal article" date="2018" name="Sci. Rep.">
        <title>Genome sequence of the cauliflower mushroom Sparassis crispa (Hanabiratake) and its association with beneficial usage.</title>
        <authorList>
            <person name="Kiyama R."/>
            <person name="Furutani Y."/>
            <person name="Kawaguchi K."/>
            <person name="Nakanishi T."/>
        </authorList>
    </citation>
    <scope>NUCLEOTIDE SEQUENCE [LARGE SCALE GENOMIC DNA]</scope>
</reference>
<dbReference type="GeneID" id="38774780"/>
<keyword evidence="11" id="KW-1185">Reference proteome</keyword>
<feature type="transmembrane region" description="Helical" evidence="8">
    <location>
        <begin position="707"/>
        <end position="728"/>
    </location>
</feature>
<proteinExistence type="predicted"/>
<keyword evidence="5 8" id="KW-0472">Membrane</keyword>
<dbReference type="PANTHER" id="PTHR43791">
    <property type="entry name" value="PERMEASE-RELATED"/>
    <property type="match status" value="1"/>
</dbReference>
<evidence type="ECO:0000256" key="5">
    <source>
        <dbReference type="ARBA" id="ARBA00023136"/>
    </source>
</evidence>
<dbReference type="Pfam" id="PF01774">
    <property type="entry name" value="UreD"/>
    <property type="match status" value="1"/>
</dbReference>
<dbReference type="STRING" id="139825.A0A401G6S6"/>
<dbReference type="FunFam" id="1.20.1250.20:FF:000034">
    <property type="entry name" value="MFS general substrate transporter"/>
    <property type="match status" value="1"/>
</dbReference>
<feature type="transmembrane region" description="Helical" evidence="8">
    <location>
        <begin position="412"/>
        <end position="435"/>
    </location>
</feature>
<feature type="transmembrane region" description="Helical" evidence="8">
    <location>
        <begin position="552"/>
        <end position="576"/>
    </location>
</feature>
<evidence type="ECO:0000259" key="9">
    <source>
        <dbReference type="PROSITE" id="PS50850"/>
    </source>
</evidence>
<dbReference type="AlphaFoldDB" id="A0A401G6S6"/>
<dbReference type="InterPro" id="IPR002669">
    <property type="entry name" value="UreD"/>
</dbReference>
<dbReference type="FunCoup" id="A0A401G6S6">
    <property type="interactions" value="70"/>
</dbReference>
<organism evidence="10 11">
    <name type="scientific">Sparassis crispa</name>
    <dbReference type="NCBI Taxonomy" id="139825"/>
    <lineage>
        <taxon>Eukaryota</taxon>
        <taxon>Fungi</taxon>
        <taxon>Dikarya</taxon>
        <taxon>Basidiomycota</taxon>
        <taxon>Agaricomycotina</taxon>
        <taxon>Agaricomycetes</taxon>
        <taxon>Polyporales</taxon>
        <taxon>Sparassidaceae</taxon>
        <taxon>Sparassis</taxon>
    </lineage>
</organism>
<evidence type="ECO:0000313" key="11">
    <source>
        <dbReference type="Proteomes" id="UP000287166"/>
    </source>
</evidence>
<accession>A0A401G6S6</accession>
<dbReference type="RefSeq" id="XP_027608776.1">
    <property type="nucleotide sequence ID" value="XM_027752975.1"/>
</dbReference>
<name>A0A401G6S6_9APHY</name>
<dbReference type="EMBL" id="BFAD01000001">
    <property type="protein sequence ID" value="GBE77863.1"/>
    <property type="molecule type" value="Genomic_DNA"/>
</dbReference>
<dbReference type="GO" id="GO:0016151">
    <property type="term" value="F:nickel cation binding"/>
    <property type="evidence" value="ECO:0007669"/>
    <property type="project" value="InterPro"/>
</dbReference>
<keyword evidence="4 8" id="KW-1133">Transmembrane helix</keyword>
<feature type="region of interest" description="Disordered" evidence="7">
    <location>
        <begin position="1"/>
        <end position="26"/>
    </location>
</feature>
<evidence type="ECO:0000256" key="8">
    <source>
        <dbReference type="SAM" id="Phobius"/>
    </source>
</evidence>
<dbReference type="FunFam" id="1.20.1250.20:FF:000068">
    <property type="entry name" value="MFS general substrate transporter"/>
    <property type="match status" value="1"/>
</dbReference>
<feature type="transmembrane region" description="Helical" evidence="8">
    <location>
        <begin position="588"/>
        <end position="608"/>
    </location>
</feature>
<dbReference type="InterPro" id="IPR036259">
    <property type="entry name" value="MFS_trans_sf"/>
</dbReference>
<keyword evidence="3 8" id="KW-0812">Transmembrane</keyword>
<evidence type="ECO:0000256" key="4">
    <source>
        <dbReference type="ARBA" id="ARBA00022989"/>
    </source>
</evidence>
<feature type="transmembrane region" description="Helical" evidence="8">
    <location>
        <begin position="387"/>
        <end position="406"/>
    </location>
</feature>
<feature type="transmembrane region" description="Helical" evidence="8">
    <location>
        <begin position="615"/>
        <end position="633"/>
    </location>
</feature>
<dbReference type="Pfam" id="PF07690">
    <property type="entry name" value="MFS_1"/>
    <property type="match status" value="1"/>
</dbReference>
<dbReference type="GO" id="GO:0016020">
    <property type="term" value="C:membrane"/>
    <property type="evidence" value="ECO:0007669"/>
    <property type="project" value="UniProtKB-SubCell"/>
</dbReference>
<comment type="subcellular location">
    <subcellularLocation>
        <location evidence="1">Membrane</location>
        <topology evidence="1">Multi-pass membrane protein</topology>
    </subcellularLocation>
</comment>
<evidence type="ECO:0000256" key="2">
    <source>
        <dbReference type="ARBA" id="ARBA00022448"/>
    </source>
</evidence>
<evidence type="ECO:0000256" key="3">
    <source>
        <dbReference type="ARBA" id="ARBA00022692"/>
    </source>
</evidence>
<dbReference type="PANTHER" id="PTHR43791:SF19">
    <property type="entry name" value="TRANSPORTER, PUTATIVE (AFU_ORTHOLOGUE AFUA_1G01812)-RELATED"/>
    <property type="match status" value="1"/>
</dbReference>
<feature type="domain" description="Major facilitator superfamily (MFS) profile" evidence="9">
    <location>
        <begin position="321"/>
        <end position="732"/>
    </location>
</feature>
<dbReference type="InParanoid" id="A0A401G6S6"/>
<dbReference type="GO" id="GO:0022857">
    <property type="term" value="F:transmembrane transporter activity"/>
    <property type="evidence" value="ECO:0007669"/>
    <property type="project" value="InterPro"/>
</dbReference>
<dbReference type="OrthoDB" id="2962993at2759"/>
<dbReference type="InterPro" id="IPR011701">
    <property type="entry name" value="MFS"/>
</dbReference>